<evidence type="ECO:0000256" key="13">
    <source>
        <dbReference type="SAM" id="SignalP"/>
    </source>
</evidence>
<organism evidence="14 15">
    <name type="scientific">Popillia japonica</name>
    <name type="common">Japanese beetle</name>
    <dbReference type="NCBI Taxonomy" id="7064"/>
    <lineage>
        <taxon>Eukaryota</taxon>
        <taxon>Metazoa</taxon>
        <taxon>Ecdysozoa</taxon>
        <taxon>Arthropoda</taxon>
        <taxon>Hexapoda</taxon>
        <taxon>Insecta</taxon>
        <taxon>Pterygota</taxon>
        <taxon>Neoptera</taxon>
        <taxon>Endopterygota</taxon>
        <taxon>Coleoptera</taxon>
        <taxon>Polyphaga</taxon>
        <taxon>Scarabaeiformia</taxon>
        <taxon>Scarabaeidae</taxon>
        <taxon>Rutelinae</taxon>
        <taxon>Popillia</taxon>
    </lineage>
</organism>
<dbReference type="AlphaFoldDB" id="A0AAW1N1P9"/>
<dbReference type="Proteomes" id="UP001458880">
    <property type="component" value="Unassembled WGS sequence"/>
</dbReference>
<keyword evidence="6" id="KW-0479">Metal-binding</keyword>
<evidence type="ECO:0000256" key="3">
    <source>
        <dbReference type="ARBA" id="ARBA00004586"/>
    </source>
</evidence>
<evidence type="ECO:0000256" key="5">
    <source>
        <dbReference type="ARBA" id="ARBA00022617"/>
    </source>
</evidence>
<evidence type="ECO:0000256" key="6">
    <source>
        <dbReference type="ARBA" id="ARBA00022723"/>
    </source>
</evidence>
<keyword evidence="8" id="KW-0492">Microsome</keyword>
<keyword evidence="9" id="KW-0560">Oxidoreductase</keyword>
<evidence type="ECO:0000256" key="1">
    <source>
        <dbReference type="ARBA" id="ARBA00001971"/>
    </source>
</evidence>
<keyword evidence="7" id="KW-0256">Endoplasmic reticulum</keyword>
<comment type="cofactor">
    <cofactor evidence="1">
        <name>heme</name>
        <dbReference type="ChEBI" id="CHEBI:30413"/>
    </cofactor>
</comment>
<evidence type="ECO:0000256" key="10">
    <source>
        <dbReference type="ARBA" id="ARBA00023004"/>
    </source>
</evidence>
<keyword evidence="10" id="KW-0408">Iron</keyword>
<dbReference type="GO" id="GO:0020037">
    <property type="term" value="F:heme binding"/>
    <property type="evidence" value="ECO:0007669"/>
    <property type="project" value="InterPro"/>
</dbReference>
<comment type="subcellular location">
    <subcellularLocation>
        <location evidence="3">Endoplasmic reticulum membrane</location>
    </subcellularLocation>
    <subcellularLocation>
        <location evidence="2">Microsome membrane</location>
    </subcellularLocation>
</comment>
<keyword evidence="12" id="KW-0472">Membrane</keyword>
<evidence type="ECO:0000256" key="12">
    <source>
        <dbReference type="ARBA" id="ARBA00023136"/>
    </source>
</evidence>
<sequence length="108" mass="13065">MIFWILLVIAALAVWKLSQHYNYWTNRGIKQRKQTYLLGDDASVFFGRESFFELMKRLYDTFPNERYFGMYTGTTPLLTIRDPKIIKQVTVKEFDYFLNHRIIKIHSF</sequence>
<evidence type="ECO:0000256" key="4">
    <source>
        <dbReference type="ARBA" id="ARBA00010617"/>
    </source>
</evidence>
<comment type="similarity">
    <text evidence="4">Belongs to the cytochrome P450 family.</text>
</comment>
<dbReference type="InterPro" id="IPR050476">
    <property type="entry name" value="Insect_CytP450_Detox"/>
</dbReference>
<evidence type="ECO:0000256" key="9">
    <source>
        <dbReference type="ARBA" id="ARBA00023002"/>
    </source>
</evidence>
<evidence type="ECO:0000313" key="15">
    <source>
        <dbReference type="Proteomes" id="UP001458880"/>
    </source>
</evidence>
<dbReference type="EMBL" id="JASPKY010000019">
    <property type="protein sequence ID" value="KAK9752524.1"/>
    <property type="molecule type" value="Genomic_DNA"/>
</dbReference>
<gene>
    <name evidence="14" type="ORF">QE152_g4111</name>
</gene>
<dbReference type="GO" id="GO:0005789">
    <property type="term" value="C:endoplasmic reticulum membrane"/>
    <property type="evidence" value="ECO:0007669"/>
    <property type="project" value="UniProtKB-SubCell"/>
</dbReference>
<keyword evidence="15" id="KW-1185">Reference proteome</keyword>
<dbReference type="SUPFAM" id="SSF48264">
    <property type="entry name" value="Cytochrome P450"/>
    <property type="match status" value="1"/>
</dbReference>
<feature type="signal peptide" evidence="13">
    <location>
        <begin position="1"/>
        <end position="20"/>
    </location>
</feature>
<dbReference type="InterPro" id="IPR036396">
    <property type="entry name" value="Cyt_P450_sf"/>
</dbReference>
<name>A0AAW1N1P9_POPJA</name>
<keyword evidence="13" id="KW-0732">Signal</keyword>
<accession>A0AAW1N1P9</accession>
<dbReference type="GO" id="GO:0016705">
    <property type="term" value="F:oxidoreductase activity, acting on paired donors, with incorporation or reduction of molecular oxygen"/>
    <property type="evidence" value="ECO:0007669"/>
    <property type="project" value="InterPro"/>
</dbReference>
<evidence type="ECO:0000256" key="2">
    <source>
        <dbReference type="ARBA" id="ARBA00004524"/>
    </source>
</evidence>
<reference evidence="14 15" key="1">
    <citation type="journal article" date="2024" name="BMC Genomics">
        <title>De novo assembly and annotation of Popillia japonica's genome with initial clues to its potential as an invasive pest.</title>
        <authorList>
            <person name="Cucini C."/>
            <person name="Boschi S."/>
            <person name="Funari R."/>
            <person name="Cardaioli E."/>
            <person name="Iannotti N."/>
            <person name="Marturano G."/>
            <person name="Paoli F."/>
            <person name="Bruttini M."/>
            <person name="Carapelli A."/>
            <person name="Frati F."/>
            <person name="Nardi F."/>
        </authorList>
    </citation>
    <scope>NUCLEOTIDE SEQUENCE [LARGE SCALE GENOMIC DNA]</scope>
    <source>
        <strain evidence="14">DMR45628</strain>
    </source>
</reference>
<dbReference type="GO" id="GO:0005506">
    <property type="term" value="F:iron ion binding"/>
    <property type="evidence" value="ECO:0007669"/>
    <property type="project" value="InterPro"/>
</dbReference>
<dbReference type="Gene3D" id="1.10.630.10">
    <property type="entry name" value="Cytochrome P450"/>
    <property type="match status" value="1"/>
</dbReference>
<evidence type="ECO:0008006" key="16">
    <source>
        <dbReference type="Google" id="ProtNLM"/>
    </source>
</evidence>
<keyword evidence="5" id="KW-0349">Heme</keyword>
<evidence type="ECO:0000256" key="8">
    <source>
        <dbReference type="ARBA" id="ARBA00022848"/>
    </source>
</evidence>
<dbReference type="GO" id="GO:0004497">
    <property type="term" value="F:monooxygenase activity"/>
    <property type="evidence" value="ECO:0007669"/>
    <property type="project" value="UniProtKB-KW"/>
</dbReference>
<evidence type="ECO:0000256" key="11">
    <source>
        <dbReference type="ARBA" id="ARBA00023033"/>
    </source>
</evidence>
<feature type="chain" id="PRO_5043609685" description="Cytochrome P450" evidence="13">
    <location>
        <begin position="21"/>
        <end position="108"/>
    </location>
</feature>
<dbReference type="PANTHER" id="PTHR24292">
    <property type="entry name" value="CYTOCHROME P450"/>
    <property type="match status" value="1"/>
</dbReference>
<evidence type="ECO:0000313" key="14">
    <source>
        <dbReference type="EMBL" id="KAK9752524.1"/>
    </source>
</evidence>
<keyword evidence="11" id="KW-0503">Monooxygenase</keyword>
<dbReference type="PANTHER" id="PTHR24292:SF54">
    <property type="entry name" value="CYP9F3-RELATED"/>
    <property type="match status" value="1"/>
</dbReference>
<evidence type="ECO:0000256" key="7">
    <source>
        <dbReference type="ARBA" id="ARBA00022824"/>
    </source>
</evidence>
<comment type="caution">
    <text evidence="14">The sequence shown here is derived from an EMBL/GenBank/DDBJ whole genome shotgun (WGS) entry which is preliminary data.</text>
</comment>
<proteinExistence type="inferred from homology"/>
<protein>
    <recommendedName>
        <fullName evidence="16">Cytochrome P450</fullName>
    </recommendedName>
</protein>